<evidence type="ECO:0000313" key="3">
    <source>
        <dbReference type="EMBL" id="GAA0659724.1"/>
    </source>
</evidence>
<feature type="compositionally biased region" description="Low complexity" evidence="1">
    <location>
        <begin position="1"/>
        <end position="10"/>
    </location>
</feature>
<accession>A0ABN1HMT6</accession>
<dbReference type="EMBL" id="BAAAGU010000048">
    <property type="protein sequence ID" value="GAA0659724.1"/>
    <property type="molecule type" value="Genomic_DNA"/>
</dbReference>
<feature type="transmembrane region" description="Helical" evidence="2">
    <location>
        <begin position="257"/>
        <end position="276"/>
    </location>
</feature>
<feature type="transmembrane region" description="Helical" evidence="2">
    <location>
        <begin position="87"/>
        <end position="111"/>
    </location>
</feature>
<evidence type="ECO:0008006" key="5">
    <source>
        <dbReference type="Google" id="ProtNLM"/>
    </source>
</evidence>
<evidence type="ECO:0000256" key="1">
    <source>
        <dbReference type="SAM" id="MobiDB-lite"/>
    </source>
</evidence>
<evidence type="ECO:0000313" key="4">
    <source>
        <dbReference type="Proteomes" id="UP001500724"/>
    </source>
</evidence>
<dbReference type="Proteomes" id="UP001500724">
    <property type="component" value="Unassembled WGS sequence"/>
</dbReference>
<proteinExistence type="predicted"/>
<reference evidence="3 4" key="1">
    <citation type="journal article" date="2019" name="Int. J. Syst. Evol. Microbiol.">
        <title>The Global Catalogue of Microorganisms (GCM) 10K type strain sequencing project: providing services to taxonomists for standard genome sequencing and annotation.</title>
        <authorList>
            <consortium name="The Broad Institute Genomics Platform"/>
            <consortium name="The Broad Institute Genome Sequencing Center for Infectious Disease"/>
            <person name="Wu L."/>
            <person name="Ma J."/>
        </authorList>
    </citation>
    <scope>NUCLEOTIDE SEQUENCE [LARGE SCALE GENOMIC DNA]</scope>
    <source>
        <strain evidence="3 4">JCM 10367</strain>
    </source>
</reference>
<keyword evidence="2" id="KW-0812">Transmembrane</keyword>
<sequence length="378" mass="39296">MDQAPGPTRTDPVRPGPTRTDPDRPRPSARRGATPAERTARAARTPDHPSVCAPLAGGARGALPGSVPRSDRRPGPERPPLARLRDALAAALIALACLLAPCGALAAWAAYGLADTGRYVRTVAPLAADPAVREAVADAVGDGVVRELEPGPMRQTVGPFLQDAVRSFTRTEAFGTAWEAGNRVVHGAVLHALRAERPAPGPVTVDLAPVVVRVKQKLADDHLPFAHRIPVWHTEIPVLPAEDVAGLRKGYLVLDTAARWLPLAAVALAVTGIAVAARRRRALTAAGLGTALGGGLLALAVALGRHLTLTDLPDPAYRPAAAAIYDALTETLRTASWLLLALGLLVALASWLTPRCHTPPPPGTPAPASPTPSSRTNA</sequence>
<name>A0ABN1HMT6_9ACTN</name>
<feature type="region of interest" description="Disordered" evidence="1">
    <location>
        <begin position="358"/>
        <end position="378"/>
    </location>
</feature>
<feature type="transmembrane region" description="Helical" evidence="2">
    <location>
        <begin position="283"/>
        <end position="303"/>
    </location>
</feature>
<protein>
    <recommendedName>
        <fullName evidence="5">Integral membrane protein</fullName>
    </recommendedName>
</protein>
<keyword evidence="2" id="KW-1133">Transmembrane helix</keyword>
<keyword evidence="4" id="KW-1185">Reference proteome</keyword>
<feature type="compositionally biased region" description="Basic and acidic residues" evidence="1">
    <location>
        <begin position="38"/>
        <end position="47"/>
    </location>
</feature>
<feature type="transmembrane region" description="Helical" evidence="2">
    <location>
        <begin position="335"/>
        <end position="352"/>
    </location>
</feature>
<evidence type="ECO:0000256" key="2">
    <source>
        <dbReference type="SAM" id="Phobius"/>
    </source>
</evidence>
<feature type="compositionally biased region" description="Pro residues" evidence="1">
    <location>
        <begin position="358"/>
        <end position="370"/>
    </location>
</feature>
<feature type="compositionally biased region" description="Low complexity" evidence="1">
    <location>
        <begin position="53"/>
        <end position="65"/>
    </location>
</feature>
<feature type="region of interest" description="Disordered" evidence="1">
    <location>
        <begin position="1"/>
        <end position="80"/>
    </location>
</feature>
<keyword evidence="2" id="KW-0472">Membrane</keyword>
<comment type="caution">
    <text evidence="3">The sequence shown here is derived from an EMBL/GenBank/DDBJ whole genome shotgun (WGS) entry which is preliminary data.</text>
</comment>
<gene>
    <name evidence="3" type="ORF">GCM10009535_43840</name>
</gene>
<organism evidence="3 4">
    <name type="scientific">Streptomyces thermocarboxydovorans</name>
    <dbReference type="NCBI Taxonomy" id="59298"/>
    <lineage>
        <taxon>Bacteria</taxon>
        <taxon>Bacillati</taxon>
        <taxon>Actinomycetota</taxon>
        <taxon>Actinomycetes</taxon>
        <taxon>Kitasatosporales</taxon>
        <taxon>Streptomycetaceae</taxon>
        <taxon>Streptomyces</taxon>
    </lineage>
</organism>